<organism evidence="11 12">
    <name type="scientific">Candidatus Contendobacter odensis Run_B_J11</name>
    <dbReference type="NCBI Taxonomy" id="1400861"/>
    <lineage>
        <taxon>Bacteria</taxon>
        <taxon>Pseudomonadati</taxon>
        <taxon>Pseudomonadota</taxon>
        <taxon>Gammaproteobacteria</taxon>
        <taxon>Candidatus Competibacteraceae</taxon>
        <taxon>Candidatus Contendibacter</taxon>
    </lineage>
</organism>
<dbReference type="Pfam" id="PF00460">
    <property type="entry name" value="Flg_bb_rod"/>
    <property type="match status" value="1"/>
</dbReference>
<feature type="domain" description="Flagellar basal-body/hook protein C-terminal" evidence="8">
    <location>
        <begin position="688"/>
        <end position="726"/>
    </location>
</feature>
<dbReference type="InterPro" id="IPR002371">
    <property type="entry name" value="FlgK"/>
</dbReference>
<feature type="domain" description="Flagellar hook-associated protein FlgK helical" evidence="10">
    <location>
        <begin position="93"/>
        <end position="325"/>
    </location>
</feature>
<evidence type="ECO:0000259" key="10">
    <source>
        <dbReference type="Pfam" id="PF22638"/>
    </source>
</evidence>
<evidence type="ECO:0000256" key="1">
    <source>
        <dbReference type="ARBA" id="ARBA00004365"/>
    </source>
</evidence>
<dbReference type="PRINTS" id="PR01005">
    <property type="entry name" value="FLGHOOKAP1"/>
</dbReference>
<evidence type="ECO:0000256" key="5">
    <source>
        <dbReference type="ARBA" id="ARBA00022525"/>
    </source>
</evidence>
<dbReference type="InterPro" id="IPR049119">
    <property type="entry name" value="FlgK_D2-like"/>
</dbReference>
<evidence type="ECO:0000259" key="8">
    <source>
        <dbReference type="Pfam" id="PF06429"/>
    </source>
</evidence>
<evidence type="ECO:0000259" key="9">
    <source>
        <dbReference type="Pfam" id="PF21158"/>
    </source>
</evidence>
<evidence type="ECO:0000256" key="2">
    <source>
        <dbReference type="ARBA" id="ARBA00004613"/>
    </source>
</evidence>
<reference evidence="11 12" key="1">
    <citation type="journal article" date="2014" name="ISME J.">
        <title>Candidatus Competibacter-lineage genomes retrieved from metagenomes reveal functional metabolic diversity.</title>
        <authorList>
            <person name="McIlroy S.J."/>
            <person name="Albertsen M."/>
            <person name="Andresen E.K."/>
            <person name="Saunders A.M."/>
            <person name="Kristiansen R."/>
            <person name="Stokholm-Bjerregaard M."/>
            <person name="Nielsen K.L."/>
            <person name="Nielsen P.H."/>
        </authorList>
    </citation>
    <scope>NUCLEOTIDE SEQUENCE [LARGE SCALE GENOMIC DNA]</scope>
    <source>
        <strain evidence="11 12">Run_B_J11</strain>
    </source>
</reference>
<keyword evidence="11" id="KW-0969">Cilium</keyword>
<dbReference type="SUPFAM" id="SSF64518">
    <property type="entry name" value="Phase 1 flagellin"/>
    <property type="match status" value="2"/>
</dbReference>
<dbReference type="GO" id="GO:0009424">
    <property type="term" value="C:bacterial-type flagellum hook"/>
    <property type="evidence" value="ECO:0007669"/>
    <property type="project" value="InterPro"/>
</dbReference>
<keyword evidence="11" id="KW-0282">Flagellum</keyword>
<dbReference type="AlphaFoldDB" id="A0A7U7GF65"/>
<dbReference type="InterPro" id="IPR053927">
    <property type="entry name" value="FlgK_helical"/>
</dbReference>
<sequence>MVDMLQTAVSGLMAFRAAMATTGHNIANVNTPYYSRQRVELNTPTPEQQSYGYMGRGVNIESVARVYDGFVMQQLRGHQSGVSQYDTLNTLTGQMSSLLGDTDVGLTPDVEAFFTALHDVSNSPASVTSRQVFLDESRTLTTRIQDIDSSLSSLRDSVDTGITNAVTAINNLTSGIAKINQDLSQANKSPTNSPNDLMDQRDKMLVDLSKLVGVQIVTQNDGSMNVFMGNGQPLVVGNTSNTLEAAQSGFDPQEITVRMKGQAAGSDLEPYISSGELGGYFEFRRSVLNPAQDGLGLMATGIAKTINDQHQKGMDLNGELGGNLFTVGSPKVLAFSTNSGSAAFTATIGDPATDPNGAIGATKLVRSDYEINFDGANYTATRLSDKKVIYTGGNLTGATSLNTELNKDGLNLTLTGTPLAGDRFLLQPTREASAGFELAITDPRKVAMASPITTSANTANVGTASISAGTVLDAANPNLQNTVNIMFTATNQFTVTDTQSYNSGAGKTISYNGWQIALSNAPAVGDTFTIATSAGPPATITPTAGGGNTGTGSISAGSITDASNASFLYPVTIKFTATDKFTITHEQTYDSAKGATVSYNGWEVALSGSPQTNDAFTVKSNVGGIGDNRNALELVKLQTKQQLMGGNDYRGVYATLIAEVGAQGRRIDNTLKSQQALFDQSTQSREAVSGVSLDEEAADLVRFQQAYEAAAQIIQTSNSLFSTLLSAVRS</sequence>
<comment type="similarity">
    <text evidence="3">Belongs to the flagella basal body rod proteins family.</text>
</comment>
<dbReference type="Pfam" id="PF22638">
    <property type="entry name" value="FlgK_D1"/>
    <property type="match status" value="1"/>
</dbReference>
<dbReference type="NCBIfam" id="TIGR02492">
    <property type="entry name" value="flgK_ends"/>
    <property type="match status" value="1"/>
</dbReference>
<dbReference type="Pfam" id="PF21158">
    <property type="entry name" value="flgK_1st_1"/>
    <property type="match status" value="1"/>
</dbReference>
<dbReference type="OrthoDB" id="9802553at2"/>
<evidence type="ECO:0000256" key="4">
    <source>
        <dbReference type="ARBA" id="ARBA00016244"/>
    </source>
</evidence>
<keyword evidence="6" id="KW-0975">Bacterial flagellum</keyword>
<keyword evidence="5" id="KW-0964">Secreted</keyword>
<evidence type="ECO:0000256" key="3">
    <source>
        <dbReference type="ARBA" id="ARBA00009677"/>
    </source>
</evidence>
<dbReference type="Pfam" id="PF06429">
    <property type="entry name" value="Flg_bbr_C"/>
    <property type="match status" value="1"/>
</dbReference>
<dbReference type="InterPro" id="IPR010930">
    <property type="entry name" value="Flg_bb/hook_C_dom"/>
</dbReference>
<name>A0A7U7GF65_9GAMM</name>
<evidence type="ECO:0000313" key="12">
    <source>
        <dbReference type="Proteomes" id="UP000019184"/>
    </source>
</evidence>
<dbReference type="RefSeq" id="WP_081756523.1">
    <property type="nucleotide sequence ID" value="NZ_CBTK010000294.1"/>
</dbReference>
<accession>A0A7U7GF65</accession>
<dbReference type="PANTHER" id="PTHR30033:SF1">
    <property type="entry name" value="FLAGELLAR HOOK-ASSOCIATED PROTEIN 1"/>
    <property type="match status" value="1"/>
</dbReference>
<evidence type="ECO:0000256" key="6">
    <source>
        <dbReference type="ARBA" id="ARBA00023143"/>
    </source>
</evidence>
<comment type="subcellular location">
    <subcellularLocation>
        <location evidence="1">Bacterial flagellum</location>
    </subcellularLocation>
    <subcellularLocation>
        <location evidence="2">Secreted</location>
    </subcellularLocation>
</comment>
<dbReference type="GO" id="GO:0005576">
    <property type="term" value="C:extracellular region"/>
    <property type="evidence" value="ECO:0007669"/>
    <property type="project" value="UniProtKB-SubCell"/>
</dbReference>
<protein>
    <recommendedName>
        <fullName evidence="4">Flagellar hook-associated protein 1</fullName>
    </recommendedName>
</protein>
<evidence type="ECO:0000313" key="11">
    <source>
        <dbReference type="EMBL" id="CDH47149.1"/>
    </source>
</evidence>
<dbReference type="GO" id="GO:0005198">
    <property type="term" value="F:structural molecule activity"/>
    <property type="evidence" value="ECO:0007669"/>
    <property type="project" value="InterPro"/>
</dbReference>
<dbReference type="EMBL" id="CBTK010000294">
    <property type="protein sequence ID" value="CDH47149.1"/>
    <property type="molecule type" value="Genomic_DNA"/>
</dbReference>
<dbReference type="GO" id="GO:0044780">
    <property type="term" value="P:bacterial-type flagellum assembly"/>
    <property type="evidence" value="ECO:0007669"/>
    <property type="project" value="InterPro"/>
</dbReference>
<feature type="domain" description="Flagellar hook-associated protein 1 D2-like" evidence="9">
    <location>
        <begin position="338"/>
        <end position="428"/>
    </location>
</feature>
<feature type="domain" description="Flagellar basal body rod protein N-terminal" evidence="7">
    <location>
        <begin position="5"/>
        <end position="32"/>
    </location>
</feature>
<evidence type="ECO:0000259" key="7">
    <source>
        <dbReference type="Pfam" id="PF00460"/>
    </source>
</evidence>
<dbReference type="Proteomes" id="UP000019184">
    <property type="component" value="Unassembled WGS sequence"/>
</dbReference>
<dbReference type="PANTHER" id="PTHR30033">
    <property type="entry name" value="FLAGELLAR HOOK-ASSOCIATED PROTEIN 1"/>
    <property type="match status" value="1"/>
</dbReference>
<comment type="caution">
    <text evidence="11">The sequence shown here is derived from an EMBL/GenBank/DDBJ whole genome shotgun (WGS) entry which is preliminary data.</text>
</comment>
<gene>
    <name evidence="11" type="ORF">BN874_760013</name>
</gene>
<keyword evidence="11" id="KW-0966">Cell projection</keyword>
<keyword evidence="12" id="KW-1185">Reference proteome</keyword>
<dbReference type="InterPro" id="IPR001444">
    <property type="entry name" value="Flag_bb_rod_N"/>
</dbReference>
<proteinExistence type="inferred from homology"/>